<keyword evidence="1" id="KW-0472">Membrane</keyword>
<accession>A0AAE5CCU7</accession>
<sequence>MMTGFPWRTLDKIVALIGVTIVAVELYVLALPPLHVLLLALGAMLLYVGTWRLTGRLLHKRANLVLRGELDTFIRQVRKLYSDRSSGDSAAIHETKAELRATLDRIIGAANTVQENR</sequence>
<dbReference type="AlphaFoldDB" id="A0AAE5CCU7"/>
<organism evidence="2 3">
    <name type="scientific">Candidatus Kutchimonas denitrificans</name>
    <dbReference type="NCBI Taxonomy" id="3056748"/>
    <lineage>
        <taxon>Bacteria</taxon>
        <taxon>Pseudomonadati</taxon>
        <taxon>Gemmatimonadota</taxon>
        <taxon>Gemmatimonadia</taxon>
        <taxon>Candidatus Palauibacterales</taxon>
        <taxon>Candidatus Palauibacteraceae</taxon>
        <taxon>Candidatus Kutchimonas</taxon>
    </lineage>
</organism>
<evidence type="ECO:0000256" key="1">
    <source>
        <dbReference type="SAM" id="Phobius"/>
    </source>
</evidence>
<feature type="transmembrane region" description="Helical" evidence="1">
    <location>
        <begin position="12"/>
        <end position="30"/>
    </location>
</feature>
<comment type="caution">
    <text evidence="2">The sequence shown here is derived from an EMBL/GenBank/DDBJ whole genome shotgun (WGS) entry which is preliminary data.</text>
</comment>
<dbReference type="EMBL" id="JAACAK010000113">
    <property type="protein sequence ID" value="NIR76155.1"/>
    <property type="molecule type" value="Genomic_DNA"/>
</dbReference>
<reference evidence="2 3" key="1">
    <citation type="submission" date="2020-01" db="EMBL/GenBank/DDBJ databases">
        <title>Genomes assembled from Gulf of Kutch pelagic sediment metagenomes.</title>
        <authorList>
            <person name="Chandrashekar M."/>
            <person name="Mahajan M.S."/>
            <person name="Dave K.J."/>
            <person name="Vatsa P."/>
            <person name="Nathani N.M."/>
        </authorList>
    </citation>
    <scope>NUCLEOTIDE SEQUENCE [LARGE SCALE GENOMIC DNA]</scope>
    <source>
        <strain evidence="2">KS3-K002</strain>
    </source>
</reference>
<evidence type="ECO:0000313" key="3">
    <source>
        <dbReference type="Proteomes" id="UP000702544"/>
    </source>
</evidence>
<protein>
    <submittedName>
        <fullName evidence="2">Uncharacterized protein</fullName>
    </submittedName>
</protein>
<evidence type="ECO:0000313" key="2">
    <source>
        <dbReference type="EMBL" id="NIR76155.1"/>
    </source>
</evidence>
<keyword evidence="1" id="KW-0812">Transmembrane</keyword>
<feature type="transmembrane region" description="Helical" evidence="1">
    <location>
        <begin position="36"/>
        <end position="54"/>
    </location>
</feature>
<gene>
    <name evidence="2" type="ORF">GWO12_13750</name>
</gene>
<name>A0AAE5CCU7_9BACT</name>
<keyword evidence="1" id="KW-1133">Transmembrane helix</keyword>
<proteinExistence type="predicted"/>
<dbReference type="Proteomes" id="UP000702544">
    <property type="component" value="Unassembled WGS sequence"/>
</dbReference>